<feature type="signal peptide" evidence="3">
    <location>
        <begin position="1"/>
        <end position="21"/>
    </location>
</feature>
<organism evidence="5 6">
    <name type="scientific">Robiginitalea aurantiaca</name>
    <dbReference type="NCBI Taxonomy" id="3056915"/>
    <lineage>
        <taxon>Bacteria</taxon>
        <taxon>Pseudomonadati</taxon>
        <taxon>Bacteroidota</taxon>
        <taxon>Flavobacteriia</taxon>
        <taxon>Flavobacteriales</taxon>
        <taxon>Flavobacteriaceae</taxon>
        <taxon>Robiginitalea</taxon>
    </lineage>
</organism>
<dbReference type="SUPFAM" id="SSF49695">
    <property type="entry name" value="gamma-Crystallin-like"/>
    <property type="match status" value="3"/>
</dbReference>
<dbReference type="SMART" id="SM00247">
    <property type="entry name" value="XTALbg"/>
    <property type="match status" value="2"/>
</dbReference>
<feature type="domain" description="Beta/gamma crystallin 'Greek key'" evidence="4">
    <location>
        <begin position="162"/>
        <end position="201"/>
    </location>
</feature>
<dbReference type="InterPro" id="IPR011024">
    <property type="entry name" value="G_crystallin-like"/>
</dbReference>
<comment type="similarity">
    <text evidence="1">Belongs to the beta/gamma-crystallin family.</text>
</comment>
<dbReference type="Gene3D" id="2.60.20.10">
    <property type="entry name" value="Crystallins"/>
    <property type="match status" value="3"/>
</dbReference>
<proteinExistence type="inferred from homology"/>
<reference evidence="5" key="1">
    <citation type="submission" date="2023-06" db="EMBL/GenBank/DDBJ databases">
        <title>Robiginitalea aurantiacus sp. nov. and Algoriphagus sediminis sp. nov., isolated from coastal sediment.</title>
        <authorList>
            <person name="Zhou Z.Y."/>
            <person name="An J."/>
            <person name="Jia Y.W."/>
            <person name="Du Z.J."/>
        </authorList>
    </citation>
    <scope>NUCLEOTIDE SEQUENCE</scope>
    <source>
        <strain evidence="5">M39</strain>
    </source>
</reference>
<name>A0ABT7WCN4_9FLAO</name>
<dbReference type="EMBL" id="JAUDUY010000002">
    <property type="protein sequence ID" value="MDM9630659.1"/>
    <property type="molecule type" value="Genomic_DNA"/>
</dbReference>
<dbReference type="Proteomes" id="UP001174839">
    <property type="component" value="Unassembled WGS sequence"/>
</dbReference>
<evidence type="ECO:0000256" key="2">
    <source>
        <dbReference type="ARBA" id="ARBA00022737"/>
    </source>
</evidence>
<feature type="chain" id="PRO_5045683700" evidence="3">
    <location>
        <begin position="22"/>
        <end position="298"/>
    </location>
</feature>
<keyword evidence="6" id="KW-1185">Reference proteome</keyword>
<evidence type="ECO:0000313" key="6">
    <source>
        <dbReference type="Proteomes" id="UP001174839"/>
    </source>
</evidence>
<dbReference type="RefSeq" id="WP_289724028.1">
    <property type="nucleotide sequence ID" value="NZ_JAUDUY010000002.1"/>
</dbReference>
<evidence type="ECO:0000256" key="3">
    <source>
        <dbReference type="SAM" id="SignalP"/>
    </source>
</evidence>
<evidence type="ECO:0000313" key="5">
    <source>
        <dbReference type="EMBL" id="MDM9630659.1"/>
    </source>
</evidence>
<feature type="domain" description="Beta/gamma crystallin 'Greek key'" evidence="4">
    <location>
        <begin position="119"/>
        <end position="160"/>
    </location>
</feature>
<dbReference type="Pfam" id="PF00030">
    <property type="entry name" value="Crystall"/>
    <property type="match status" value="1"/>
</dbReference>
<evidence type="ECO:0000259" key="4">
    <source>
        <dbReference type="PROSITE" id="PS50915"/>
    </source>
</evidence>
<keyword evidence="2" id="KW-0677">Repeat</keyword>
<dbReference type="InterPro" id="IPR001064">
    <property type="entry name" value="Beta/gamma_crystallin"/>
</dbReference>
<feature type="domain" description="Beta/gamma crystallin 'Greek key'" evidence="4">
    <location>
        <begin position="66"/>
        <end position="105"/>
    </location>
</feature>
<accession>A0ABT7WCN4</accession>
<gene>
    <name evidence="5" type="ORF">QU605_04210</name>
</gene>
<keyword evidence="3" id="KW-0732">Signal</keyword>
<protein>
    <submittedName>
        <fullName evidence="5">Beta/gamma crystallin-related protein</fullName>
    </submittedName>
</protein>
<comment type="caution">
    <text evidence="5">The sequence shown here is derived from an EMBL/GenBank/DDBJ whole genome shotgun (WGS) entry which is preliminary data.</text>
</comment>
<dbReference type="PROSITE" id="PS50915">
    <property type="entry name" value="CRYSTALLIN_BETA_GAMMA"/>
    <property type="match status" value="3"/>
</dbReference>
<sequence>MKKSAIIVFLLLLISSFNIWSQDHVTIYQDCQYGGRSHALKAGNYLDRDLGIGNDVISAIRIPKGWRVTVYTDNNFKGVSRTFDEDVVCIAADLNDKISSIRVAHKSNHSNSSAGSRTQMITLYEDCNFRGTSHSLRPGNYVDNQLGIGNDRLSSIRIPSGMRVTLYTDNNFKGSSRTFDENVVCMPADLNDKISSIRVTQKNNHNSSSNRSGNKMITLYVDCDYRGSSHKLGPGTYIDSQLGIGNDRLSSLRIPSGMRITLYTDNNKRGERITLDKSHSCLPHEFNDRVSSVHIERY</sequence>
<evidence type="ECO:0000256" key="1">
    <source>
        <dbReference type="ARBA" id="ARBA00009646"/>
    </source>
</evidence>